<proteinExistence type="predicted"/>
<dbReference type="Gene3D" id="2.60.40.420">
    <property type="entry name" value="Cupredoxins - blue copper proteins"/>
    <property type="match status" value="1"/>
</dbReference>
<dbReference type="InterPro" id="IPR008972">
    <property type="entry name" value="Cupredoxin"/>
</dbReference>
<dbReference type="Proteomes" id="UP000219546">
    <property type="component" value="Unassembled WGS sequence"/>
</dbReference>
<dbReference type="AlphaFoldDB" id="A0A285D3Y4"/>
<dbReference type="EMBL" id="OAOP01000009">
    <property type="protein sequence ID" value="SNX74541.1"/>
    <property type="molecule type" value="Genomic_DNA"/>
</dbReference>
<name>A0A285D3Y4_9BACI</name>
<accession>A0A285D3Y4</accession>
<organism evidence="1 2">
    <name type="scientific">Bacillus oleivorans</name>
    <dbReference type="NCBI Taxonomy" id="1448271"/>
    <lineage>
        <taxon>Bacteria</taxon>
        <taxon>Bacillati</taxon>
        <taxon>Bacillota</taxon>
        <taxon>Bacilli</taxon>
        <taxon>Bacillales</taxon>
        <taxon>Bacillaceae</taxon>
        <taxon>Bacillus</taxon>
    </lineage>
</organism>
<dbReference type="SUPFAM" id="SSF49503">
    <property type="entry name" value="Cupredoxins"/>
    <property type="match status" value="1"/>
</dbReference>
<gene>
    <name evidence="1" type="ORF">SAMN05877753_109171</name>
</gene>
<sequence>MGDILPIIILKEGIAMKKIFALFVAATVLFLAACGGGEEGTSSELADQQLNIVAENWTFDQEEYRISSGEVSIILENESGLHGIQIQETGDAIEAGKPKTLNLEPGTYTLVCNIMCGTGHAEMKSTLIVE</sequence>
<evidence type="ECO:0000313" key="2">
    <source>
        <dbReference type="Proteomes" id="UP000219546"/>
    </source>
</evidence>
<reference evidence="1 2" key="1">
    <citation type="submission" date="2017-08" db="EMBL/GenBank/DDBJ databases">
        <authorList>
            <person name="de Groot N.N."/>
        </authorList>
    </citation>
    <scope>NUCLEOTIDE SEQUENCE [LARGE SCALE GENOMIC DNA]</scope>
    <source>
        <strain evidence="1 2">JC228</strain>
    </source>
</reference>
<evidence type="ECO:0000313" key="1">
    <source>
        <dbReference type="EMBL" id="SNX74541.1"/>
    </source>
</evidence>
<protein>
    <submittedName>
        <fullName evidence="1">Cytochrome c oxidase subunit 2</fullName>
    </submittedName>
</protein>
<keyword evidence="2" id="KW-1185">Reference proteome</keyword>